<dbReference type="EMBL" id="JACTAM010000012">
    <property type="protein sequence ID" value="KAI2658596.1"/>
    <property type="molecule type" value="Genomic_DNA"/>
</dbReference>
<protein>
    <submittedName>
        <fullName evidence="2">Protein FAM186A</fullName>
    </submittedName>
</protein>
<dbReference type="InterPro" id="IPR005312">
    <property type="entry name" value="DUF1759"/>
</dbReference>
<organism evidence="2 3">
    <name type="scientific">Labeo rohita</name>
    <name type="common">Indian major carp</name>
    <name type="synonym">Cyprinus rohita</name>
    <dbReference type="NCBI Taxonomy" id="84645"/>
    <lineage>
        <taxon>Eukaryota</taxon>
        <taxon>Metazoa</taxon>
        <taxon>Chordata</taxon>
        <taxon>Craniata</taxon>
        <taxon>Vertebrata</taxon>
        <taxon>Euteleostomi</taxon>
        <taxon>Actinopterygii</taxon>
        <taxon>Neopterygii</taxon>
        <taxon>Teleostei</taxon>
        <taxon>Ostariophysi</taxon>
        <taxon>Cypriniformes</taxon>
        <taxon>Cyprinidae</taxon>
        <taxon>Labeoninae</taxon>
        <taxon>Labeonini</taxon>
        <taxon>Labeo</taxon>
    </lineage>
</organism>
<feature type="compositionally biased region" description="Polar residues" evidence="1">
    <location>
        <begin position="46"/>
        <end position="62"/>
    </location>
</feature>
<sequence>MLKTTTPLPPQQQLHSPVSRASPTPSKPQPLLTHPPGHIQFPAAFQNPQPVVTQACQTTGNHSPPPPQMQQLPSPPPVSRALTQPVPQPLQLTHPFSHGQFPATSQVPASYNPVYPAYTLPSQPLPGVTSSSVQPTSNVQPHHLTFAPPLSQLVPPTAPLSSYRRVEGPSFPDLTREDESQYLMLKMALSNLLDPGESEKYKYHILLDHLKVDQARRLALAYVYAPDPYTQAIRALDERYGQPRQLALKELRAIMEMPAIRIGDGRGLDQFSLRIQALVGLLQSMGSEGLAELTCGSHVERLLEKLPHEQFCQFKRCMSSNRSGPLSYNLLDFSNWLQQEARCQPRRERTPQSVRQKPLLPRPLRNTTILHGSKTASHVTSFKAQLAPLRVSQPLPNTSSERCPVCAYCNSAEHHVSKCDDFLQLTKDQRINWIKEQRRCWRCARDHYATQCDLKGRCSQCNGKHLQILCTINQRQV</sequence>
<proteinExistence type="predicted"/>
<reference evidence="2 3" key="1">
    <citation type="submission" date="2022-01" db="EMBL/GenBank/DDBJ databases">
        <title>A high-quality chromosome-level genome assembly of rohu carp, Labeo rohita.</title>
        <authorList>
            <person name="Arick M.A. II"/>
            <person name="Hsu C.-Y."/>
            <person name="Magbanua Z."/>
            <person name="Pechanova O."/>
            <person name="Grover C."/>
            <person name="Miller E."/>
            <person name="Thrash A."/>
            <person name="Ezzel L."/>
            <person name="Alam S."/>
            <person name="Benzie J."/>
            <person name="Hamilton M."/>
            <person name="Karsi A."/>
            <person name="Lawrence M.L."/>
            <person name="Peterson D.G."/>
        </authorList>
    </citation>
    <scope>NUCLEOTIDE SEQUENCE [LARGE SCALE GENOMIC DNA]</scope>
    <source>
        <strain evidence="3">BAU-BD-2019</strain>
        <tissue evidence="2">Blood</tissue>
    </source>
</reference>
<dbReference type="PANTHER" id="PTHR47331:SF5">
    <property type="entry name" value="RIBONUCLEASE H"/>
    <property type="match status" value="1"/>
</dbReference>
<feature type="compositionally biased region" description="Pro residues" evidence="1">
    <location>
        <begin position="63"/>
        <end position="78"/>
    </location>
</feature>
<gene>
    <name evidence="2" type="ORF">H4Q32_016697</name>
</gene>
<evidence type="ECO:0000313" key="2">
    <source>
        <dbReference type="EMBL" id="KAI2658596.1"/>
    </source>
</evidence>
<keyword evidence="3" id="KW-1185">Reference proteome</keyword>
<evidence type="ECO:0000256" key="1">
    <source>
        <dbReference type="SAM" id="MobiDB-lite"/>
    </source>
</evidence>
<dbReference type="Proteomes" id="UP000830375">
    <property type="component" value="Unassembled WGS sequence"/>
</dbReference>
<accession>A0ABQ8M6S8</accession>
<name>A0ABQ8M6S8_LABRO</name>
<dbReference type="Pfam" id="PF03564">
    <property type="entry name" value="DUF1759"/>
    <property type="match status" value="1"/>
</dbReference>
<feature type="compositionally biased region" description="Polar residues" evidence="1">
    <location>
        <begin position="1"/>
        <end position="24"/>
    </location>
</feature>
<feature type="region of interest" description="Disordered" evidence="1">
    <location>
        <begin position="1"/>
        <end position="84"/>
    </location>
</feature>
<comment type="caution">
    <text evidence="2">The sequence shown here is derived from an EMBL/GenBank/DDBJ whole genome shotgun (WGS) entry which is preliminary data.</text>
</comment>
<dbReference type="PANTHER" id="PTHR47331">
    <property type="entry name" value="PHD-TYPE DOMAIN-CONTAINING PROTEIN"/>
    <property type="match status" value="1"/>
</dbReference>
<evidence type="ECO:0000313" key="3">
    <source>
        <dbReference type="Proteomes" id="UP000830375"/>
    </source>
</evidence>